<dbReference type="SUPFAM" id="SSF55846">
    <property type="entry name" value="N-acetylmuramoyl-L-alanine amidase-like"/>
    <property type="match status" value="1"/>
</dbReference>
<evidence type="ECO:0000259" key="1">
    <source>
        <dbReference type="Pfam" id="PF01510"/>
    </source>
</evidence>
<dbReference type="EMBL" id="SHLA01000001">
    <property type="protein sequence ID" value="RZU61729.1"/>
    <property type="molecule type" value="Genomic_DNA"/>
</dbReference>
<dbReference type="Gene3D" id="3.40.80.10">
    <property type="entry name" value="Peptidoglycan recognition protein-like"/>
    <property type="match status" value="1"/>
</dbReference>
<organism evidence="2 3">
    <name type="scientific">Zhihengliuella halotolerans</name>
    <dbReference type="NCBI Taxonomy" id="370736"/>
    <lineage>
        <taxon>Bacteria</taxon>
        <taxon>Bacillati</taxon>
        <taxon>Actinomycetota</taxon>
        <taxon>Actinomycetes</taxon>
        <taxon>Micrococcales</taxon>
        <taxon>Micrococcaceae</taxon>
        <taxon>Zhihengliuella</taxon>
    </lineage>
</organism>
<dbReference type="InterPro" id="IPR036505">
    <property type="entry name" value="Amidase/PGRP_sf"/>
</dbReference>
<dbReference type="Proteomes" id="UP000292685">
    <property type="component" value="Unassembled WGS sequence"/>
</dbReference>
<dbReference type="AlphaFoldDB" id="A0A4Q8ADV0"/>
<accession>A0A4Q8ADV0</accession>
<comment type="caution">
    <text evidence="2">The sequence shown here is derived from an EMBL/GenBank/DDBJ whole genome shotgun (WGS) entry which is preliminary data.</text>
</comment>
<protein>
    <submittedName>
        <fullName evidence="2">N-acetylmuramoyl-L-alanine amidase</fullName>
    </submittedName>
</protein>
<dbReference type="GO" id="GO:0008745">
    <property type="term" value="F:N-acetylmuramoyl-L-alanine amidase activity"/>
    <property type="evidence" value="ECO:0007669"/>
    <property type="project" value="InterPro"/>
</dbReference>
<dbReference type="RefSeq" id="WP_130450144.1">
    <property type="nucleotide sequence ID" value="NZ_SHLA01000001.1"/>
</dbReference>
<reference evidence="2 3" key="1">
    <citation type="submission" date="2019-02" db="EMBL/GenBank/DDBJ databases">
        <title>Sequencing the genomes of 1000 actinobacteria strains.</title>
        <authorList>
            <person name="Klenk H.-P."/>
        </authorList>
    </citation>
    <scope>NUCLEOTIDE SEQUENCE [LARGE SCALE GENOMIC DNA]</scope>
    <source>
        <strain evidence="2 3">DSM 17364</strain>
    </source>
</reference>
<feature type="domain" description="N-acetylmuramoyl-L-alanine amidase" evidence="1">
    <location>
        <begin position="34"/>
        <end position="174"/>
    </location>
</feature>
<evidence type="ECO:0000313" key="3">
    <source>
        <dbReference type="Proteomes" id="UP000292685"/>
    </source>
</evidence>
<proteinExistence type="predicted"/>
<name>A0A4Q8ADV0_9MICC</name>
<evidence type="ECO:0000313" key="2">
    <source>
        <dbReference type="EMBL" id="RZU61729.1"/>
    </source>
</evidence>
<dbReference type="OrthoDB" id="4561060at2"/>
<gene>
    <name evidence="2" type="ORF">EV380_1307</name>
</gene>
<sequence>MSSTGFILLDTPNKNTPQCRKTRRNNAKPTGTCVVHTAENFIDLIGEDSGAETVAKFIATRTGYGSYHFLCDSDSLVFMAPASYETWHDTATNNFSYGGSMAVRAGEWHRIPEDRRERIVKNCAAGFASYARWLKETYGITIPAKRITRAQAHRGEPGFLGHGDSDPGRRSDPGAAFDWKLFLEEFARLTNSKDAVDPAGATPTRKDWFDMVSKSEMSELLDERLEAFAARKPQMKGKAAEVFGQHHNSRDDVLSYGGLAWDQTRGLRDLIRELDAGTSAQEIADLIVERTDSVKAEAIVDAIAERLK</sequence>
<dbReference type="GO" id="GO:0009253">
    <property type="term" value="P:peptidoglycan catabolic process"/>
    <property type="evidence" value="ECO:0007669"/>
    <property type="project" value="InterPro"/>
</dbReference>
<dbReference type="InterPro" id="IPR002502">
    <property type="entry name" value="Amidase_domain"/>
</dbReference>
<keyword evidence="3" id="KW-1185">Reference proteome</keyword>
<dbReference type="Pfam" id="PF01510">
    <property type="entry name" value="Amidase_2"/>
    <property type="match status" value="1"/>
</dbReference>